<feature type="signal peptide" evidence="1">
    <location>
        <begin position="1"/>
        <end position="26"/>
    </location>
</feature>
<keyword evidence="1" id="KW-0732">Signal</keyword>
<dbReference type="Proteomes" id="UP000600946">
    <property type="component" value="Unassembled WGS sequence"/>
</dbReference>
<evidence type="ECO:0000313" key="3">
    <source>
        <dbReference type="Proteomes" id="UP000600946"/>
    </source>
</evidence>
<organism evidence="2 3">
    <name type="scientific">Streptomyces xanthochromogenes</name>
    <dbReference type="NCBI Taxonomy" id="67384"/>
    <lineage>
        <taxon>Bacteria</taxon>
        <taxon>Bacillati</taxon>
        <taxon>Actinomycetota</taxon>
        <taxon>Actinomycetes</taxon>
        <taxon>Kitasatosporales</taxon>
        <taxon>Streptomycetaceae</taxon>
        <taxon>Streptomyces</taxon>
    </lineage>
</organism>
<dbReference type="RefSeq" id="WP_161257841.1">
    <property type="nucleotide sequence ID" value="NZ_BMUU01000006.1"/>
</dbReference>
<protein>
    <recommendedName>
        <fullName evidence="4">Secreted protein</fullName>
    </recommendedName>
</protein>
<accession>A0ABQ3ABW5</accession>
<evidence type="ECO:0000313" key="2">
    <source>
        <dbReference type="EMBL" id="GGY41897.1"/>
    </source>
</evidence>
<keyword evidence="3" id="KW-1185">Reference proteome</keyword>
<proteinExistence type="predicted"/>
<sequence>MRLRHALVSACGALALIATLGAPAHAATGHFDYKYIGLDGRPHKGSLSNPEDIVCITIPEVGDPDSSRPAFAPHNRTDMSARVFTEPDCSGLSWTLKPHGQPATDRLELRSVAFFRK</sequence>
<name>A0ABQ3ABW5_9ACTN</name>
<reference evidence="3" key="1">
    <citation type="journal article" date="2019" name="Int. J. Syst. Evol. Microbiol.">
        <title>The Global Catalogue of Microorganisms (GCM) 10K type strain sequencing project: providing services to taxonomists for standard genome sequencing and annotation.</title>
        <authorList>
            <consortium name="The Broad Institute Genomics Platform"/>
            <consortium name="The Broad Institute Genome Sequencing Center for Infectious Disease"/>
            <person name="Wu L."/>
            <person name="Ma J."/>
        </authorList>
    </citation>
    <scope>NUCLEOTIDE SEQUENCE [LARGE SCALE GENOMIC DNA]</scope>
    <source>
        <strain evidence="3">JCM 4594</strain>
    </source>
</reference>
<feature type="chain" id="PRO_5045669189" description="Secreted protein" evidence="1">
    <location>
        <begin position="27"/>
        <end position="117"/>
    </location>
</feature>
<evidence type="ECO:0000256" key="1">
    <source>
        <dbReference type="SAM" id="SignalP"/>
    </source>
</evidence>
<evidence type="ECO:0008006" key="4">
    <source>
        <dbReference type="Google" id="ProtNLM"/>
    </source>
</evidence>
<comment type="caution">
    <text evidence="2">The sequence shown here is derived from an EMBL/GenBank/DDBJ whole genome shotgun (WGS) entry which is preliminary data.</text>
</comment>
<dbReference type="EMBL" id="BMUU01000006">
    <property type="protein sequence ID" value="GGY41897.1"/>
    <property type="molecule type" value="Genomic_DNA"/>
</dbReference>
<gene>
    <name evidence="2" type="ORF">GCM10010326_40070</name>
</gene>
<dbReference type="GeneID" id="96291947"/>